<name>A0A162Y7S8_PHYB8</name>
<dbReference type="VEuPathDB" id="FungiDB:PHYBLDRAFT_163939"/>
<dbReference type="Proteomes" id="UP000077315">
    <property type="component" value="Unassembled WGS sequence"/>
</dbReference>
<sequence length="135" mass="15876">MFLDISPKIFSTAKHDHQHDEQPSPKHTMDQKLLSHAAVIDMSKESKFHSFTLYIIRKISFPRVEHYRVESSTHGQENNFLLAQRLSNNLTTPLNQLTMVCKLNMHTHYDNKLVINLNKFGSYWFFASHVYNGHY</sequence>
<protein>
    <submittedName>
        <fullName evidence="1">Uncharacterized protein</fullName>
    </submittedName>
</protein>
<keyword evidence="2" id="KW-1185">Reference proteome</keyword>
<accession>A0A162Y7S8</accession>
<organism evidence="1 2">
    <name type="scientific">Phycomyces blakesleeanus (strain ATCC 8743b / DSM 1359 / FGSC 10004 / NBRC 33097 / NRRL 1555)</name>
    <dbReference type="NCBI Taxonomy" id="763407"/>
    <lineage>
        <taxon>Eukaryota</taxon>
        <taxon>Fungi</taxon>
        <taxon>Fungi incertae sedis</taxon>
        <taxon>Mucoromycota</taxon>
        <taxon>Mucoromycotina</taxon>
        <taxon>Mucoromycetes</taxon>
        <taxon>Mucorales</taxon>
        <taxon>Phycomycetaceae</taxon>
        <taxon>Phycomyces</taxon>
    </lineage>
</organism>
<dbReference type="EMBL" id="KV440973">
    <property type="protein sequence ID" value="OAD78845.1"/>
    <property type="molecule type" value="Genomic_DNA"/>
</dbReference>
<proteinExistence type="predicted"/>
<reference evidence="2" key="1">
    <citation type="submission" date="2015-06" db="EMBL/GenBank/DDBJ databases">
        <title>Expansion of signal transduction pathways in fungi by whole-genome duplication.</title>
        <authorList>
            <consortium name="DOE Joint Genome Institute"/>
            <person name="Corrochano L.M."/>
            <person name="Kuo A."/>
            <person name="Marcet-Houben M."/>
            <person name="Polaino S."/>
            <person name="Salamov A."/>
            <person name="Villalobos J.M."/>
            <person name="Alvarez M.I."/>
            <person name="Avalos J."/>
            <person name="Benito E.P."/>
            <person name="Benoit I."/>
            <person name="Burger G."/>
            <person name="Camino L.P."/>
            <person name="Canovas D."/>
            <person name="Cerda-Olmedo E."/>
            <person name="Cheng J.-F."/>
            <person name="Dominguez A."/>
            <person name="Elias M."/>
            <person name="Eslava A.P."/>
            <person name="Glaser F."/>
            <person name="Grimwood J."/>
            <person name="Gutierrez G."/>
            <person name="Heitman J."/>
            <person name="Henrissat B."/>
            <person name="Iturriaga E.A."/>
            <person name="Lang B.F."/>
            <person name="Lavin J.L."/>
            <person name="Lee S."/>
            <person name="Li W."/>
            <person name="Lindquist E."/>
            <person name="Lopez-Garcia S."/>
            <person name="Luque E.M."/>
            <person name="Marcos A.T."/>
            <person name="Martin J."/>
            <person name="McCluskey K."/>
            <person name="Medina H.R."/>
            <person name="Miralles-Duran A."/>
            <person name="Miyazaki A."/>
            <person name="Munoz-Torres E."/>
            <person name="Oguiza J.A."/>
            <person name="Ohm R."/>
            <person name="Olmedo M."/>
            <person name="Orejas M."/>
            <person name="Ortiz-Castellanos L."/>
            <person name="Pisabarro A.G."/>
            <person name="Rodriguez-Romero J."/>
            <person name="Ruiz-Herrera J."/>
            <person name="Ruiz-Vazquez R."/>
            <person name="Sanz C."/>
            <person name="Schackwitz W."/>
            <person name="Schmutz J."/>
            <person name="Shahriari M."/>
            <person name="Shelest E."/>
            <person name="Silva-Franco F."/>
            <person name="Soanes D."/>
            <person name="Syed K."/>
            <person name="Tagua V.G."/>
            <person name="Talbot N.J."/>
            <person name="Thon M."/>
            <person name="De vries R.P."/>
            <person name="Wiebenga A."/>
            <person name="Yadav J.S."/>
            <person name="Braun E.L."/>
            <person name="Baker S."/>
            <person name="Garre V."/>
            <person name="Horwitz B."/>
            <person name="Torres-Martinez S."/>
            <person name="Idnurm A."/>
            <person name="Herrera-Estrella A."/>
            <person name="Gabaldon T."/>
            <person name="Grigoriev I.V."/>
        </authorList>
    </citation>
    <scope>NUCLEOTIDE SEQUENCE [LARGE SCALE GENOMIC DNA]</scope>
    <source>
        <strain evidence="2">NRRL 1555(-)</strain>
    </source>
</reference>
<gene>
    <name evidence="1" type="ORF">PHYBLDRAFT_163939</name>
</gene>
<evidence type="ECO:0000313" key="2">
    <source>
        <dbReference type="Proteomes" id="UP000077315"/>
    </source>
</evidence>
<dbReference type="InParanoid" id="A0A162Y7S8"/>
<dbReference type="GeneID" id="28995806"/>
<dbReference type="AlphaFoldDB" id="A0A162Y7S8"/>
<dbReference type="RefSeq" id="XP_018296885.1">
    <property type="nucleotide sequence ID" value="XM_018434900.1"/>
</dbReference>
<evidence type="ECO:0000313" key="1">
    <source>
        <dbReference type="EMBL" id="OAD78845.1"/>
    </source>
</evidence>